<dbReference type="Pfam" id="PF13362">
    <property type="entry name" value="Toprim_3"/>
    <property type="match status" value="1"/>
</dbReference>
<protein>
    <submittedName>
        <fullName evidence="2">Toprim domain-containing protein</fullName>
    </submittedName>
</protein>
<feature type="domain" description="Toprim" evidence="1">
    <location>
        <begin position="198"/>
        <end position="280"/>
    </location>
</feature>
<dbReference type="InterPro" id="IPR006171">
    <property type="entry name" value="TOPRIM_dom"/>
</dbReference>
<dbReference type="Gene3D" id="3.40.1360.10">
    <property type="match status" value="1"/>
</dbReference>
<accession>A0A8I0TAQ7</accession>
<dbReference type="CDD" id="cd01029">
    <property type="entry name" value="TOPRIM_primases"/>
    <property type="match status" value="1"/>
</dbReference>
<organism evidence="2 3">
    <name type="scientific">Brucella anthropi</name>
    <name type="common">Ochrobactrum anthropi</name>
    <dbReference type="NCBI Taxonomy" id="529"/>
    <lineage>
        <taxon>Bacteria</taxon>
        <taxon>Pseudomonadati</taxon>
        <taxon>Pseudomonadota</taxon>
        <taxon>Alphaproteobacteria</taxon>
        <taxon>Hyphomicrobiales</taxon>
        <taxon>Brucellaceae</taxon>
        <taxon>Brucella/Ochrobactrum group</taxon>
        <taxon>Brucella</taxon>
    </lineage>
</organism>
<gene>
    <name evidence="2" type="ORF">IH622_19325</name>
</gene>
<reference evidence="2" key="2">
    <citation type="submission" date="2020-10" db="EMBL/GenBank/DDBJ databases">
        <title>Enrichment of novel Verrucomicrobia, Bacteroidetes and Krumholzibacteria in an oxygen-limited, methane- and iron-fed bioreactor inoculated with Bothnian Sea sediments.</title>
        <authorList>
            <person name="Martins P.D."/>
            <person name="de Jong A."/>
            <person name="Lenstra W.K."/>
            <person name="van Helmond N.A.G.M."/>
            <person name="Slomp C.P."/>
            <person name="Jetten M.S.M."/>
            <person name="Welte C.U."/>
            <person name="Rasigraf O."/>
        </authorList>
    </citation>
    <scope>NUCLEOTIDE SEQUENCE</scope>
    <source>
        <strain evidence="2">MAG47</strain>
    </source>
</reference>
<sequence length="294" mass="31123">MRDAKRITLGLRGHWHGHYGLCFCPAHANSHTPALSVSDSRNGKLLLRCHAGCRFSDILDALKGLGIVDGASDYSPPTAEDYEAIRQAEEEAAKRKEAKAVACWQETFPIHGTIAETYLCSRAITCPLPETLRFHPACHHPGNQRFPALVALVEGSPRVAIHRTYLRPDGQGKAVIEPAKAMLGSVSGGAVRLSGGSETLFVCEGIETGLSLLSGLVRGSVAVWAALSTSGMKNLCLPNDPGALVIATDGDTAGREAGHMLAARADALGWRVSLLAAPDAQDWNDVLMMKGAAA</sequence>
<reference evidence="2" key="1">
    <citation type="submission" date="2020-09" db="EMBL/GenBank/DDBJ databases">
        <authorList>
            <person name="Dalcin Martins P."/>
        </authorList>
    </citation>
    <scope>NUCLEOTIDE SEQUENCE</scope>
    <source>
        <strain evidence="2">MAG47</strain>
    </source>
</reference>
<proteinExistence type="predicted"/>
<comment type="caution">
    <text evidence="2">The sequence shown here is derived from an EMBL/GenBank/DDBJ whole genome shotgun (WGS) entry which is preliminary data.</text>
</comment>
<evidence type="ECO:0000313" key="3">
    <source>
        <dbReference type="Proteomes" id="UP000642265"/>
    </source>
</evidence>
<name>A0A8I0TAQ7_BRUAN</name>
<dbReference type="RefSeq" id="WP_105529105.1">
    <property type="nucleotide sequence ID" value="NZ_CP130431.1"/>
</dbReference>
<evidence type="ECO:0000313" key="2">
    <source>
        <dbReference type="EMBL" id="MBE0562949.1"/>
    </source>
</evidence>
<dbReference type="PROSITE" id="PS50880">
    <property type="entry name" value="TOPRIM"/>
    <property type="match status" value="1"/>
</dbReference>
<dbReference type="InterPro" id="IPR055570">
    <property type="entry name" value="DUF7146"/>
</dbReference>
<dbReference type="Proteomes" id="UP000642265">
    <property type="component" value="Unassembled WGS sequence"/>
</dbReference>
<dbReference type="InterPro" id="IPR034154">
    <property type="entry name" value="TOPRIM_DnaG/twinkle"/>
</dbReference>
<dbReference type="EMBL" id="JACZKO010000048">
    <property type="protein sequence ID" value="MBE0562949.1"/>
    <property type="molecule type" value="Genomic_DNA"/>
</dbReference>
<dbReference type="AlphaFoldDB" id="A0A8I0TAQ7"/>
<evidence type="ECO:0000259" key="1">
    <source>
        <dbReference type="PROSITE" id="PS50880"/>
    </source>
</evidence>
<dbReference type="Pfam" id="PF23639">
    <property type="entry name" value="DUF7146"/>
    <property type="match status" value="1"/>
</dbReference>